<keyword evidence="2" id="KW-0012">Acyltransferase</keyword>
<dbReference type="InterPro" id="IPR000182">
    <property type="entry name" value="GNAT_dom"/>
</dbReference>
<feature type="domain" description="N-acetyltransferase" evidence="4">
    <location>
        <begin position="4"/>
        <end position="158"/>
    </location>
</feature>
<gene>
    <name evidence="5" type="ORF">DFR29_103275</name>
</gene>
<protein>
    <submittedName>
        <fullName evidence="5">Acetyltransferase (GNAT) family protein</fullName>
    </submittedName>
</protein>
<dbReference type="EMBL" id="SNZH01000003">
    <property type="protein sequence ID" value="TDR46739.1"/>
    <property type="molecule type" value="Genomic_DNA"/>
</dbReference>
<evidence type="ECO:0000256" key="2">
    <source>
        <dbReference type="ARBA" id="ARBA00023315"/>
    </source>
</evidence>
<name>A0A4R6Z599_9GAMM</name>
<dbReference type="GO" id="GO:0016747">
    <property type="term" value="F:acyltransferase activity, transferring groups other than amino-acyl groups"/>
    <property type="evidence" value="ECO:0007669"/>
    <property type="project" value="InterPro"/>
</dbReference>
<dbReference type="Gene3D" id="3.40.630.30">
    <property type="match status" value="1"/>
</dbReference>
<evidence type="ECO:0000313" key="6">
    <source>
        <dbReference type="Proteomes" id="UP000295293"/>
    </source>
</evidence>
<dbReference type="PROSITE" id="PS51186">
    <property type="entry name" value="GNAT"/>
    <property type="match status" value="1"/>
</dbReference>
<keyword evidence="6" id="KW-1185">Reference proteome</keyword>
<dbReference type="Pfam" id="PF00583">
    <property type="entry name" value="Acetyltransf_1"/>
    <property type="match status" value="1"/>
</dbReference>
<dbReference type="InterPro" id="IPR050832">
    <property type="entry name" value="Bact_Acetyltransf"/>
</dbReference>
<dbReference type="PANTHER" id="PTHR43877">
    <property type="entry name" value="AMINOALKYLPHOSPHONATE N-ACETYLTRANSFERASE-RELATED-RELATED"/>
    <property type="match status" value="1"/>
</dbReference>
<comment type="caution">
    <text evidence="5">The sequence shown here is derived from an EMBL/GenBank/DDBJ whole genome shotgun (WGS) entry which is preliminary data.</text>
</comment>
<evidence type="ECO:0000256" key="3">
    <source>
        <dbReference type="SAM" id="MobiDB-lite"/>
    </source>
</evidence>
<dbReference type="RefSeq" id="WP_166653929.1">
    <property type="nucleotide sequence ID" value="NZ_SNZH01000003.1"/>
</dbReference>
<dbReference type="SUPFAM" id="SSF55729">
    <property type="entry name" value="Acyl-CoA N-acyltransferases (Nat)"/>
    <property type="match status" value="1"/>
</dbReference>
<evidence type="ECO:0000256" key="1">
    <source>
        <dbReference type="ARBA" id="ARBA00022679"/>
    </source>
</evidence>
<reference evidence="5 6" key="1">
    <citation type="submission" date="2019-03" db="EMBL/GenBank/DDBJ databases">
        <title>Genomic Encyclopedia of Type Strains, Phase IV (KMG-IV): sequencing the most valuable type-strain genomes for metagenomic binning, comparative biology and taxonomic classification.</title>
        <authorList>
            <person name="Goeker M."/>
        </authorList>
    </citation>
    <scope>NUCLEOTIDE SEQUENCE [LARGE SCALE GENOMIC DNA]</scope>
    <source>
        <strain evidence="5 6">DSM 21667</strain>
    </source>
</reference>
<dbReference type="AlphaFoldDB" id="A0A4R6Z599"/>
<accession>A0A4R6Z599</accession>
<keyword evidence="1 5" id="KW-0808">Transferase</keyword>
<dbReference type="Proteomes" id="UP000295293">
    <property type="component" value="Unassembled WGS sequence"/>
</dbReference>
<feature type="region of interest" description="Disordered" evidence="3">
    <location>
        <begin position="151"/>
        <end position="170"/>
    </location>
</feature>
<evidence type="ECO:0000259" key="4">
    <source>
        <dbReference type="PROSITE" id="PS51186"/>
    </source>
</evidence>
<sequence>MSTLSYRWAVAADCAELARLNQQLVREGADFGPDDFSFLHERLQAWLDSGAYRAVLFTDASGRTAAYALFRESADEIYLAQFLVLPHARRHGLGQAAVDCLRREIWRPGKRLILDVLVHNRAALEFWHRLGWRDCVLVLEIPVVPGADSAVRPPAPRAATADTARQAASA</sequence>
<proteinExistence type="predicted"/>
<organism evidence="5 6">
    <name type="scientific">Tahibacter aquaticus</name>
    <dbReference type="NCBI Taxonomy" id="520092"/>
    <lineage>
        <taxon>Bacteria</taxon>
        <taxon>Pseudomonadati</taxon>
        <taxon>Pseudomonadota</taxon>
        <taxon>Gammaproteobacteria</taxon>
        <taxon>Lysobacterales</taxon>
        <taxon>Rhodanobacteraceae</taxon>
        <taxon>Tahibacter</taxon>
    </lineage>
</organism>
<evidence type="ECO:0000313" key="5">
    <source>
        <dbReference type="EMBL" id="TDR46739.1"/>
    </source>
</evidence>
<dbReference type="InterPro" id="IPR016181">
    <property type="entry name" value="Acyl_CoA_acyltransferase"/>
</dbReference>